<evidence type="ECO:0000259" key="6">
    <source>
        <dbReference type="PROSITE" id="PS50968"/>
    </source>
</evidence>
<keyword evidence="3 4" id="KW-0450">Lipoyl</keyword>
<dbReference type="PANTHER" id="PTHR23151:SF90">
    <property type="entry name" value="DIHYDROLIPOYLLYSINE-RESIDUE ACETYLTRANSFERASE COMPONENT OF PYRUVATE DEHYDROGENASE COMPLEX, MITOCHONDRIAL-RELATED"/>
    <property type="match status" value="1"/>
</dbReference>
<dbReference type="InterPro" id="IPR036625">
    <property type="entry name" value="E3-bd_dom_sf"/>
</dbReference>
<dbReference type="EC" id="2.3.1.-" evidence="4"/>
<dbReference type="Gene3D" id="4.10.320.10">
    <property type="entry name" value="E3-binding domain"/>
    <property type="match status" value="1"/>
</dbReference>
<dbReference type="Gene3D" id="3.30.559.10">
    <property type="entry name" value="Chloramphenicol acetyltransferase-like domain"/>
    <property type="match status" value="1"/>
</dbReference>
<gene>
    <name evidence="8" type="ORF">DFR64_1984</name>
</gene>
<dbReference type="SUPFAM" id="SSF51230">
    <property type="entry name" value="Single hybrid motif"/>
    <property type="match status" value="1"/>
</dbReference>
<dbReference type="Pfam" id="PF02817">
    <property type="entry name" value="E3_binding"/>
    <property type="match status" value="1"/>
</dbReference>
<dbReference type="SUPFAM" id="SSF52777">
    <property type="entry name" value="CoA-dependent acyltransferases"/>
    <property type="match status" value="1"/>
</dbReference>
<evidence type="ECO:0000256" key="3">
    <source>
        <dbReference type="ARBA" id="ARBA00022823"/>
    </source>
</evidence>
<evidence type="ECO:0000256" key="1">
    <source>
        <dbReference type="ARBA" id="ARBA00001938"/>
    </source>
</evidence>
<feature type="domain" description="Lipoyl-binding" evidence="6">
    <location>
        <begin position="2"/>
        <end position="77"/>
    </location>
</feature>
<evidence type="ECO:0000256" key="4">
    <source>
        <dbReference type="RuleBase" id="RU003423"/>
    </source>
</evidence>
<evidence type="ECO:0000256" key="5">
    <source>
        <dbReference type="SAM" id="MobiDB-lite"/>
    </source>
</evidence>
<dbReference type="GO" id="GO:0006086">
    <property type="term" value="P:pyruvate decarboxylation to acetyl-CoA"/>
    <property type="evidence" value="ECO:0007669"/>
    <property type="project" value="InterPro"/>
</dbReference>
<evidence type="ECO:0000256" key="2">
    <source>
        <dbReference type="ARBA" id="ARBA00007317"/>
    </source>
</evidence>
<dbReference type="Gene3D" id="2.40.50.100">
    <property type="match status" value="1"/>
</dbReference>
<dbReference type="PROSITE" id="PS50968">
    <property type="entry name" value="BIOTINYL_LIPOYL"/>
    <property type="match status" value="1"/>
</dbReference>
<dbReference type="Pfam" id="PF00364">
    <property type="entry name" value="Biotin_lipoyl"/>
    <property type="match status" value="1"/>
</dbReference>
<dbReference type="OrthoDB" id="9805770at2"/>
<dbReference type="InterPro" id="IPR011053">
    <property type="entry name" value="Single_hybrid_motif"/>
</dbReference>
<protein>
    <recommendedName>
        <fullName evidence="4">Dihydrolipoamide acetyltransferase component of pyruvate dehydrogenase complex</fullName>
        <ecNumber evidence="4">2.3.1.-</ecNumber>
    </recommendedName>
</protein>
<dbReference type="RefSeq" id="WP_116225263.1">
    <property type="nucleotide sequence ID" value="NZ_AP018437.1"/>
</dbReference>
<dbReference type="EMBL" id="QUMS01000002">
    <property type="protein sequence ID" value="REG08612.1"/>
    <property type="molecule type" value="Genomic_DNA"/>
</dbReference>
<dbReference type="InterPro" id="IPR023213">
    <property type="entry name" value="CAT-like_dom_sf"/>
</dbReference>
<dbReference type="AlphaFoldDB" id="A0A3E0AAV7"/>
<feature type="region of interest" description="Disordered" evidence="5">
    <location>
        <begin position="90"/>
        <end position="112"/>
    </location>
</feature>
<feature type="domain" description="Peripheral subunit-binding (PSBD)" evidence="7">
    <location>
        <begin position="130"/>
        <end position="167"/>
    </location>
</feature>
<dbReference type="InterPro" id="IPR045257">
    <property type="entry name" value="E2/Pdx1"/>
</dbReference>
<comment type="caution">
    <text evidence="8">The sequence shown here is derived from an EMBL/GenBank/DDBJ whole genome shotgun (WGS) entry which is preliminary data.</text>
</comment>
<dbReference type="InterPro" id="IPR000089">
    <property type="entry name" value="Biotin_lipoyl"/>
</dbReference>
<comment type="similarity">
    <text evidence="2 4">Belongs to the 2-oxoacid dehydrogenase family.</text>
</comment>
<name>A0A3E0AAV7_9CHLR</name>
<organism evidence="8 9">
    <name type="scientific">Pelolinea submarina</name>
    <dbReference type="NCBI Taxonomy" id="913107"/>
    <lineage>
        <taxon>Bacteria</taxon>
        <taxon>Bacillati</taxon>
        <taxon>Chloroflexota</taxon>
        <taxon>Anaerolineae</taxon>
        <taxon>Anaerolineales</taxon>
        <taxon>Anaerolineaceae</taxon>
        <taxon>Pelolinea</taxon>
    </lineage>
</organism>
<dbReference type="GO" id="GO:0016746">
    <property type="term" value="F:acyltransferase activity"/>
    <property type="evidence" value="ECO:0007669"/>
    <property type="project" value="UniProtKB-KW"/>
</dbReference>
<comment type="cofactor">
    <cofactor evidence="1 4">
        <name>(R)-lipoate</name>
        <dbReference type="ChEBI" id="CHEBI:83088"/>
    </cofactor>
</comment>
<dbReference type="PROSITE" id="PS51826">
    <property type="entry name" value="PSBD"/>
    <property type="match status" value="1"/>
</dbReference>
<dbReference type="GO" id="GO:0045254">
    <property type="term" value="C:pyruvate dehydrogenase complex"/>
    <property type="evidence" value="ECO:0007669"/>
    <property type="project" value="InterPro"/>
</dbReference>
<dbReference type="SUPFAM" id="SSF47005">
    <property type="entry name" value="Peripheral subunit-binding domain of 2-oxo acid dehydrogenase complex"/>
    <property type="match status" value="1"/>
</dbReference>
<dbReference type="InterPro" id="IPR001078">
    <property type="entry name" value="2-oxoacid_DH_actylTfrase"/>
</dbReference>
<reference evidence="8 9" key="1">
    <citation type="submission" date="2018-08" db="EMBL/GenBank/DDBJ databases">
        <title>Genomic Encyclopedia of Type Strains, Phase IV (KMG-IV): sequencing the most valuable type-strain genomes for metagenomic binning, comparative biology and taxonomic classification.</title>
        <authorList>
            <person name="Goeker M."/>
        </authorList>
    </citation>
    <scope>NUCLEOTIDE SEQUENCE [LARGE SCALE GENOMIC DNA]</scope>
    <source>
        <strain evidence="8 9">DSM 23923</strain>
    </source>
</reference>
<proteinExistence type="inferred from homology"/>
<dbReference type="Pfam" id="PF00198">
    <property type="entry name" value="2-oxoacid_dh"/>
    <property type="match status" value="1"/>
</dbReference>
<evidence type="ECO:0000313" key="8">
    <source>
        <dbReference type="EMBL" id="REG08612.1"/>
    </source>
</evidence>
<keyword evidence="4" id="KW-0012">Acyltransferase</keyword>
<dbReference type="CDD" id="cd06849">
    <property type="entry name" value="lipoyl_domain"/>
    <property type="match status" value="1"/>
</dbReference>
<keyword evidence="4 8" id="KW-0808">Transferase</keyword>
<keyword evidence="9" id="KW-1185">Reference proteome</keyword>
<evidence type="ECO:0000313" key="9">
    <source>
        <dbReference type="Proteomes" id="UP000256388"/>
    </source>
</evidence>
<dbReference type="InterPro" id="IPR004167">
    <property type="entry name" value="PSBD"/>
</dbReference>
<dbReference type="PANTHER" id="PTHR23151">
    <property type="entry name" value="DIHYDROLIPOAMIDE ACETYL/SUCCINYL-TRANSFERASE-RELATED"/>
    <property type="match status" value="1"/>
</dbReference>
<keyword evidence="8" id="KW-0670">Pyruvate</keyword>
<sequence>MATGVLMPKSGISVETCILTEWNKKVGEKVKKGEVLFSYETDKSAFEEVSPQDGTLLAVFFNENDDVPVMVNVCVIGEEGEDISAFKPEASSKAALPQQNNPVKEVPVEKGSPAAAQPVEIEIKPDGQQHISPRARMLAKTMSVPTEGLAGTGPNGRVIERDVRASAAEGVSTGSAQKSPVGISGEPYTDVKLTNIRKVIAKNMAASLATIPQLTHTLSFDATEIMALRAKFKKDADAGLAGITLNDMVLFAVAHTLLEFPELNAHLLEDSIRLFRQVNLGVAVDTPRGLMVPTIFAADKLSLRELAAQSKELAAKCQNGNISPELLQGGTFTISNLGNLHIEHFTPIINPPQTGILGVNTIIQRVREVNGQIRVYPAMGLSLTYDHRAIDGAPASRFLMKLQENLESFSLLFVK</sequence>
<dbReference type="Proteomes" id="UP000256388">
    <property type="component" value="Unassembled WGS sequence"/>
</dbReference>
<accession>A0A3E0AAV7</accession>
<evidence type="ECO:0000259" key="7">
    <source>
        <dbReference type="PROSITE" id="PS51826"/>
    </source>
</evidence>